<keyword evidence="1" id="KW-0732">Signal</keyword>
<evidence type="ECO:0000256" key="1">
    <source>
        <dbReference type="SAM" id="SignalP"/>
    </source>
</evidence>
<dbReference type="SUPFAM" id="SSF82185">
    <property type="entry name" value="Histone H3 K4-specific methyltransferase SET7/9 N-terminal domain"/>
    <property type="match status" value="2"/>
</dbReference>
<dbReference type="RefSeq" id="WP_068221495.1">
    <property type="nucleotide sequence ID" value="NZ_CP139724.1"/>
</dbReference>
<accession>A0A150X3Z8</accession>
<feature type="chain" id="PRO_5007574038" description="MORN repeat protein" evidence="1">
    <location>
        <begin position="21"/>
        <end position="242"/>
    </location>
</feature>
<dbReference type="EMBL" id="LRPC01000028">
    <property type="protein sequence ID" value="KYG73312.1"/>
    <property type="molecule type" value="Genomic_DNA"/>
</dbReference>
<reference evidence="2 3" key="1">
    <citation type="submission" date="2016-01" db="EMBL/GenBank/DDBJ databases">
        <title>Genome sequencing of Roseivirga spongicola UST030701-084.</title>
        <authorList>
            <person name="Selvaratnam C."/>
            <person name="Thevarajoo S."/>
            <person name="Goh K.M."/>
            <person name="Ee R."/>
            <person name="Chan K.-G."/>
            <person name="Chong C.S."/>
        </authorList>
    </citation>
    <scope>NUCLEOTIDE SEQUENCE [LARGE SCALE GENOMIC DNA]</scope>
    <source>
        <strain evidence="2 3">UST030701-084</strain>
    </source>
</reference>
<dbReference type="STRING" id="333140.AWW68_11420"/>
<protein>
    <recommendedName>
        <fullName evidence="4">MORN repeat protein</fullName>
    </recommendedName>
</protein>
<feature type="signal peptide" evidence="1">
    <location>
        <begin position="1"/>
        <end position="20"/>
    </location>
</feature>
<sequence length="242" mass="26888">MRKLQLLLVLISFFSFSALGQSIKCVKGDCENGYGFATMHDASGQEYGYQVGYYKEGKLNGVANQTGTFGKFWGTFKDGKRHGFFSYESDGNLYAFGQFIDGKKEGLHVIRTQQGYDYKDYKNDAHVSNSPLPSTATAPCVLGNCNDGRGVKINGNDAVYSSWKSGKMNGMTMQFLPSQSKIIFSEYTEGTLNGSHMIWHFDKSAEIMQMKDGQKDGEYLKRKTDSTHEAAIYKAGVLSTSF</sequence>
<dbReference type="OrthoDB" id="9800302at2"/>
<name>A0A150X3Z8_9BACT</name>
<keyword evidence="3" id="KW-1185">Reference proteome</keyword>
<proteinExistence type="predicted"/>
<evidence type="ECO:0000313" key="2">
    <source>
        <dbReference type="EMBL" id="KYG73312.1"/>
    </source>
</evidence>
<gene>
    <name evidence="2" type="ORF">AWW68_11420</name>
</gene>
<dbReference type="Gene3D" id="2.20.110.10">
    <property type="entry name" value="Histone H3 K4-specific methyltransferase SET7/9 N-terminal domain"/>
    <property type="match status" value="1"/>
</dbReference>
<comment type="caution">
    <text evidence="2">The sequence shown here is derived from an EMBL/GenBank/DDBJ whole genome shotgun (WGS) entry which is preliminary data.</text>
</comment>
<organism evidence="2 3">
    <name type="scientific">Roseivirga spongicola</name>
    <dbReference type="NCBI Taxonomy" id="333140"/>
    <lineage>
        <taxon>Bacteria</taxon>
        <taxon>Pseudomonadati</taxon>
        <taxon>Bacteroidota</taxon>
        <taxon>Cytophagia</taxon>
        <taxon>Cytophagales</taxon>
        <taxon>Roseivirgaceae</taxon>
        <taxon>Roseivirga</taxon>
    </lineage>
</organism>
<evidence type="ECO:0008006" key="4">
    <source>
        <dbReference type="Google" id="ProtNLM"/>
    </source>
</evidence>
<dbReference type="AlphaFoldDB" id="A0A150X3Z8"/>
<dbReference type="Proteomes" id="UP000075606">
    <property type="component" value="Unassembled WGS sequence"/>
</dbReference>
<evidence type="ECO:0000313" key="3">
    <source>
        <dbReference type="Proteomes" id="UP000075606"/>
    </source>
</evidence>